<gene>
    <name evidence="1" type="primary">PALD1_1</name>
    <name evidence="1" type="ORF">Ciccas_013147</name>
</gene>
<name>A0ABD2PNP3_9PLAT</name>
<comment type="caution">
    <text evidence="1">The sequence shown here is derived from an EMBL/GenBank/DDBJ whole genome shotgun (WGS) entry which is preliminary data.</text>
</comment>
<accession>A0ABD2PNP3</accession>
<keyword evidence="2" id="KW-1185">Reference proteome</keyword>
<feature type="non-terminal residue" evidence="1">
    <location>
        <position position="1"/>
    </location>
</feature>
<dbReference type="EMBL" id="JBJKFK010005441">
    <property type="protein sequence ID" value="KAL3308322.1"/>
    <property type="molecule type" value="Genomic_DNA"/>
</dbReference>
<evidence type="ECO:0000313" key="1">
    <source>
        <dbReference type="EMBL" id="KAL3308322.1"/>
    </source>
</evidence>
<reference evidence="1 2" key="1">
    <citation type="submission" date="2024-11" db="EMBL/GenBank/DDBJ databases">
        <title>Adaptive evolution of stress response genes in parasites aligns with host niche diversity.</title>
        <authorList>
            <person name="Hahn C."/>
            <person name="Resl P."/>
        </authorList>
    </citation>
    <scope>NUCLEOTIDE SEQUENCE [LARGE SCALE GENOMIC DNA]</scope>
    <source>
        <strain evidence="1">EGGRZ-B1_66</strain>
        <tissue evidence="1">Body</tissue>
    </source>
</reference>
<organism evidence="1 2">
    <name type="scientific">Cichlidogyrus casuarinus</name>
    <dbReference type="NCBI Taxonomy" id="1844966"/>
    <lineage>
        <taxon>Eukaryota</taxon>
        <taxon>Metazoa</taxon>
        <taxon>Spiralia</taxon>
        <taxon>Lophotrochozoa</taxon>
        <taxon>Platyhelminthes</taxon>
        <taxon>Monogenea</taxon>
        <taxon>Monopisthocotylea</taxon>
        <taxon>Dactylogyridea</taxon>
        <taxon>Ancyrocephalidae</taxon>
        <taxon>Cichlidogyrus</taxon>
    </lineage>
</organism>
<evidence type="ECO:0000313" key="2">
    <source>
        <dbReference type="Proteomes" id="UP001626550"/>
    </source>
</evidence>
<dbReference type="AlphaFoldDB" id="A0ABD2PNP3"/>
<protein>
    <submittedName>
        <fullName evidence="1">Paladin</fullName>
    </submittedName>
</protein>
<dbReference type="Proteomes" id="UP001626550">
    <property type="component" value="Unassembled WGS sequence"/>
</dbReference>
<proteinExistence type="predicted"/>
<sequence length="170" mass="19966">VNLNLGDPLTRRQSGGHYHVIKQLTKELWDGDRIKMTVDEVIEKVSPLSDPRKKILVTKEMLYGVQVGKDSNSQSRRISLYANLIKMLEGYFFLICFCAYLEEQFPRHLPLPFSLWMQERLSIYFLMNQFDVSEWHTSADLLRFKKRVLVSDHWQCISLSECHKCVIDPS</sequence>